<evidence type="ECO:0000256" key="10">
    <source>
        <dbReference type="HAMAP-Rule" id="MF_00022"/>
    </source>
</evidence>
<keyword evidence="4 10" id="KW-0963">Cytoplasm</keyword>
<comment type="catalytic activity">
    <reaction evidence="10">
        <text>tRNA(Glu) + L-glutamate + ATP = L-glutamyl-tRNA(Glu) + AMP + diphosphate</text>
        <dbReference type="Rhea" id="RHEA:23540"/>
        <dbReference type="Rhea" id="RHEA-COMP:9663"/>
        <dbReference type="Rhea" id="RHEA-COMP:9680"/>
        <dbReference type="ChEBI" id="CHEBI:29985"/>
        <dbReference type="ChEBI" id="CHEBI:30616"/>
        <dbReference type="ChEBI" id="CHEBI:33019"/>
        <dbReference type="ChEBI" id="CHEBI:78442"/>
        <dbReference type="ChEBI" id="CHEBI:78520"/>
        <dbReference type="ChEBI" id="CHEBI:456215"/>
        <dbReference type="EC" id="6.1.1.17"/>
    </reaction>
</comment>
<dbReference type="Gene3D" id="1.10.10.350">
    <property type="match status" value="1"/>
</dbReference>
<evidence type="ECO:0000256" key="5">
    <source>
        <dbReference type="ARBA" id="ARBA00022598"/>
    </source>
</evidence>
<dbReference type="SUPFAM" id="SSF52374">
    <property type="entry name" value="Nucleotidylyl transferase"/>
    <property type="match status" value="1"/>
</dbReference>
<dbReference type="InterPro" id="IPR008925">
    <property type="entry name" value="aa_tRNA-synth_I_cd-bd_sf"/>
</dbReference>
<feature type="domain" description="Glutamyl/glutaminyl-tRNA synthetase class Ib catalytic" evidence="11">
    <location>
        <begin position="3"/>
        <end position="303"/>
    </location>
</feature>
<feature type="binding site" evidence="10">
    <location>
        <position position="127"/>
    </location>
    <ligand>
        <name>Zn(2+)</name>
        <dbReference type="ChEBI" id="CHEBI:29105"/>
    </ligand>
</feature>
<evidence type="ECO:0000256" key="3">
    <source>
        <dbReference type="ARBA" id="ARBA00011245"/>
    </source>
</evidence>
<feature type="short sequence motif" description="'KMSKS' region" evidence="10">
    <location>
        <begin position="235"/>
        <end position="239"/>
    </location>
</feature>
<comment type="similarity">
    <text evidence="2 10">Belongs to the class-I aminoacyl-tRNA synthetase family. Glutamate--tRNA ligase type 1 subfamily.</text>
</comment>
<dbReference type="CDD" id="cd00808">
    <property type="entry name" value="GluRS_core"/>
    <property type="match status" value="1"/>
</dbReference>
<dbReference type="GO" id="GO:0004818">
    <property type="term" value="F:glutamate-tRNA ligase activity"/>
    <property type="evidence" value="ECO:0007669"/>
    <property type="project" value="UniProtKB-UniRule"/>
</dbReference>
<dbReference type="Pfam" id="PF19269">
    <property type="entry name" value="Anticodon_2"/>
    <property type="match status" value="1"/>
</dbReference>
<evidence type="ECO:0000313" key="13">
    <source>
        <dbReference type="EMBL" id="RUO53291.1"/>
    </source>
</evidence>
<comment type="subcellular location">
    <subcellularLocation>
        <location evidence="1 10">Cytoplasm</location>
    </subcellularLocation>
</comment>
<evidence type="ECO:0000259" key="11">
    <source>
        <dbReference type="Pfam" id="PF00749"/>
    </source>
</evidence>
<evidence type="ECO:0000256" key="1">
    <source>
        <dbReference type="ARBA" id="ARBA00004496"/>
    </source>
</evidence>
<dbReference type="PRINTS" id="PR00987">
    <property type="entry name" value="TRNASYNTHGLU"/>
</dbReference>
<dbReference type="HAMAP" id="MF_00022">
    <property type="entry name" value="Glu_tRNA_synth_type1"/>
    <property type="match status" value="1"/>
</dbReference>
<feature type="binding site" evidence="10">
    <location>
        <position position="98"/>
    </location>
    <ligand>
        <name>Zn(2+)</name>
        <dbReference type="ChEBI" id="CHEBI:29105"/>
    </ligand>
</feature>
<dbReference type="Pfam" id="PF00749">
    <property type="entry name" value="tRNA-synt_1c"/>
    <property type="match status" value="1"/>
</dbReference>
<dbReference type="GO" id="GO:0000049">
    <property type="term" value="F:tRNA binding"/>
    <property type="evidence" value="ECO:0007669"/>
    <property type="project" value="InterPro"/>
</dbReference>
<dbReference type="OrthoDB" id="9807503at2"/>
<feature type="binding site" evidence="10">
    <location>
        <position position="125"/>
    </location>
    <ligand>
        <name>Zn(2+)</name>
        <dbReference type="ChEBI" id="CHEBI:29105"/>
    </ligand>
</feature>
<dbReference type="InterPro" id="IPR020058">
    <property type="entry name" value="Glu/Gln-tRNA-synth_Ib_cat-dom"/>
</dbReference>
<dbReference type="Gene3D" id="3.40.50.620">
    <property type="entry name" value="HUPs"/>
    <property type="match status" value="1"/>
</dbReference>
<comment type="function">
    <text evidence="10">Catalyzes the attachment of glutamate to tRNA(Glu) in a two-step reaction: glutamate is first activated by ATP to form Glu-AMP and then transferred to the acceptor end of tRNA(Glu).</text>
</comment>
<dbReference type="GO" id="GO:0005829">
    <property type="term" value="C:cytosol"/>
    <property type="evidence" value="ECO:0007669"/>
    <property type="project" value="TreeGrafter"/>
</dbReference>
<keyword evidence="10" id="KW-0862">Zinc</keyword>
<comment type="cofactor">
    <cofactor evidence="10">
        <name>Zn(2+)</name>
        <dbReference type="ChEBI" id="CHEBI:29105"/>
    </cofactor>
    <text evidence="10">Binds 1 zinc ion per subunit.</text>
</comment>
<gene>
    <name evidence="10" type="primary">gltX</name>
    <name evidence="13" type="ORF">CWE25_08695</name>
</gene>
<accession>A0A432XXJ0</accession>
<evidence type="ECO:0000256" key="8">
    <source>
        <dbReference type="ARBA" id="ARBA00022917"/>
    </source>
</evidence>
<dbReference type="PANTHER" id="PTHR43311">
    <property type="entry name" value="GLUTAMATE--TRNA LIGASE"/>
    <property type="match status" value="1"/>
</dbReference>
<keyword evidence="14" id="KW-1185">Reference proteome</keyword>
<dbReference type="InterPro" id="IPR020751">
    <property type="entry name" value="aa-tRNA-synth_I_codon-bd_sub2"/>
</dbReference>
<feature type="binding site" evidence="10">
    <location>
        <position position="100"/>
    </location>
    <ligand>
        <name>Zn(2+)</name>
        <dbReference type="ChEBI" id="CHEBI:29105"/>
    </ligand>
</feature>
<comment type="caution">
    <text evidence="13">The sequence shown here is derived from an EMBL/GenBank/DDBJ whole genome shotgun (WGS) entry which is preliminary data.</text>
</comment>
<evidence type="ECO:0000313" key="14">
    <source>
        <dbReference type="Proteomes" id="UP000287330"/>
    </source>
</evidence>
<name>A0A432XXJ0_9GAMM</name>
<dbReference type="Proteomes" id="UP000287330">
    <property type="component" value="Unassembled WGS sequence"/>
</dbReference>
<dbReference type="EMBL" id="PIPV01000006">
    <property type="protein sequence ID" value="RUO53291.1"/>
    <property type="molecule type" value="Genomic_DNA"/>
</dbReference>
<sequence length="469" mass="52626">MSVVTRFAPSPTGYLHVGGARTALYSWLVAKAQGGEFVLRIEDTDRERSTQPAIDAILEGMEWLGLNWDRGPYYQTKRFDRYKELVDQLLEEDKAYKCYCSTERLEKMREEQMERGEKPRYDGHCRDNPNASGDSYVIRFRNPQEGSVIFDDLIRGRIEFSNQELDDLIIARSDGTPTYNFCVVVDDWEMGITHVVRGEDHINNTPRQINILKALNAPVPYYAHVSMILGDDGKKLSKRHGAVGVMHYRDDGYLPEAVINYLARLGWSHGDQEIFSKEELVKLFKLEDVNKAASAFNTEKLNWLNQHYMKTLPAEQVADALKWQFDQLGVDTSTGPALTAIVGLQADRVKTLKEMAAISRYFYEPVTEFEEKAAKKHLRPVAKEPLEAVKASLSDLTDWTAESIQAAINGTAEALGVGMGKIGMPLRVAATGGGNSPSLDVTLAQLDKQKVVERIDLALAFIAEREASA</sequence>
<evidence type="ECO:0000256" key="6">
    <source>
        <dbReference type="ARBA" id="ARBA00022741"/>
    </source>
</evidence>
<evidence type="ECO:0000256" key="7">
    <source>
        <dbReference type="ARBA" id="ARBA00022840"/>
    </source>
</evidence>
<feature type="domain" description="Aminoacyl-tRNA synthetase class I anticodon-binding" evidence="12">
    <location>
        <begin position="318"/>
        <end position="458"/>
    </location>
</feature>
<keyword evidence="7 10" id="KW-0067">ATP-binding</keyword>
<keyword evidence="10" id="KW-0479">Metal-binding</keyword>
<keyword evidence="8 10" id="KW-0648">Protein biosynthesis</keyword>
<organism evidence="13 14">
    <name type="scientific">Idiomarina fontislapidosi</name>
    <dbReference type="NCBI Taxonomy" id="263723"/>
    <lineage>
        <taxon>Bacteria</taxon>
        <taxon>Pseudomonadati</taxon>
        <taxon>Pseudomonadota</taxon>
        <taxon>Gammaproteobacteria</taxon>
        <taxon>Alteromonadales</taxon>
        <taxon>Idiomarinaceae</taxon>
        <taxon>Idiomarina</taxon>
    </lineage>
</organism>
<dbReference type="PROSITE" id="PS00178">
    <property type="entry name" value="AA_TRNA_LIGASE_I"/>
    <property type="match status" value="1"/>
</dbReference>
<dbReference type="EC" id="6.1.1.17" evidence="10"/>
<protein>
    <recommendedName>
        <fullName evidence="10">Glutamate--tRNA ligase</fullName>
        <ecNumber evidence="10">6.1.1.17</ecNumber>
    </recommendedName>
    <alternativeName>
        <fullName evidence="10">Glutamyl-tRNA synthetase</fullName>
        <shortName evidence="10">GluRS</shortName>
    </alternativeName>
</protein>
<keyword evidence="5 10" id="KW-0436">Ligase</keyword>
<dbReference type="NCBIfam" id="TIGR00464">
    <property type="entry name" value="gltX_bact"/>
    <property type="match status" value="1"/>
</dbReference>
<keyword evidence="9 10" id="KW-0030">Aminoacyl-tRNA synthetase</keyword>
<dbReference type="RefSeq" id="WP_110574861.1">
    <property type="nucleotide sequence ID" value="NZ_PIPV01000006.1"/>
</dbReference>
<dbReference type="FunFam" id="3.40.50.620:FF:000007">
    <property type="entry name" value="Glutamate--tRNA ligase"/>
    <property type="match status" value="1"/>
</dbReference>
<dbReference type="InterPro" id="IPR033910">
    <property type="entry name" value="GluRS_core"/>
</dbReference>
<evidence type="ECO:0000259" key="12">
    <source>
        <dbReference type="Pfam" id="PF19269"/>
    </source>
</evidence>
<keyword evidence="6 10" id="KW-0547">Nucleotide-binding</keyword>
<feature type="short sequence motif" description="'HIGH' region" evidence="10">
    <location>
        <begin position="9"/>
        <end position="19"/>
    </location>
</feature>
<feature type="binding site" evidence="10">
    <location>
        <position position="238"/>
    </location>
    <ligand>
        <name>ATP</name>
        <dbReference type="ChEBI" id="CHEBI:30616"/>
    </ligand>
</feature>
<dbReference type="InterPro" id="IPR049940">
    <property type="entry name" value="GluQ/Sye"/>
</dbReference>
<reference evidence="14" key="1">
    <citation type="journal article" date="2018" name="Front. Microbiol.">
        <title>Genome-Based Analysis Reveals the Taxonomy and Diversity of the Family Idiomarinaceae.</title>
        <authorList>
            <person name="Liu Y."/>
            <person name="Lai Q."/>
            <person name="Shao Z."/>
        </authorList>
    </citation>
    <scope>NUCLEOTIDE SEQUENCE [LARGE SCALE GENOMIC DNA]</scope>
    <source>
        <strain evidence="14">F23</strain>
    </source>
</reference>
<dbReference type="InterPro" id="IPR045462">
    <property type="entry name" value="aa-tRNA-synth_I_cd-bd"/>
</dbReference>
<proteinExistence type="inferred from homology"/>
<dbReference type="PANTHER" id="PTHR43311:SF2">
    <property type="entry name" value="GLUTAMATE--TRNA LIGASE, MITOCHONDRIAL-RELATED"/>
    <property type="match status" value="1"/>
</dbReference>
<dbReference type="InterPro" id="IPR004527">
    <property type="entry name" value="Glu-tRNA-ligase_bac/mito"/>
</dbReference>
<evidence type="ECO:0000256" key="2">
    <source>
        <dbReference type="ARBA" id="ARBA00007894"/>
    </source>
</evidence>
<dbReference type="GO" id="GO:0005524">
    <property type="term" value="F:ATP binding"/>
    <property type="evidence" value="ECO:0007669"/>
    <property type="project" value="UniProtKB-UniRule"/>
</dbReference>
<dbReference type="GO" id="GO:0008270">
    <property type="term" value="F:zinc ion binding"/>
    <property type="evidence" value="ECO:0007669"/>
    <property type="project" value="UniProtKB-UniRule"/>
</dbReference>
<dbReference type="InterPro" id="IPR001412">
    <property type="entry name" value="aa-tRNA-synth_I_CS"/>
</dbReference>
<dbReference type="SUPFAM" id="SSF48163">
    <property type="entry name" value="An anticodon-binding domain of class I aminoacyl-tRNA synthetases"/>
    <property type="match status" value="1"/>
</dbReference>
<evidence type="ECO:0000256" key="9">
    <source>
        <dbReference type="ARBA" id="ARBA00023146"/>
    </source>
</evidence>
<dbReference type="AlphaFoldDB" id="A0A432XXJ0"/>
<dbReference type="GO" id="GO:0006424">
    <property type="term" value="P:glutamyl-tRNA aminoacylation"/>
    <property type="evidence" value="ECO:0007669"/>
    <property type="project" value="UniProtKB-UniRule"/>
</dbReference>
<dbReference type="InterPro" id="IPR000924">
    <property type="entry name" value="Glu/Gln-tRNA-synth"/>
</dbReference>
<dbReference type="InterPro" id="IPR014729">
    <property type="entry name" value="Rossmann-like_a/b/a_fold"/>
</dbReference>
<comment type="subunit">
    <text evidence="3 10">Monomer.</text>
</comment>
<evidence type="ECO:0000256" key="4">
    <source>
        <dbReference type="ARBA" id="ARBA00022490"/>
    </source>
</evidence>